<feature type="domain" description="Ribbon-helix-helix protein CopG" evidence="1">
    <location>
        <begin position="4"/>
        <end position="39"/>
    </location>
</feature>
<dbReference type="OrthoDB" id="7020489at2"/>
<dbReference type="RefSeq" id="WP_123408282.1">
    <property type="nucleotide sequence ID" value="NZ_MOBP01000012.1"/>
</dbReference>
<name>A0A423KG98_9PSED</name>
<proteinExistence type="predicted"/>
<reference evidence="2 3" key="1">
    <citation type="submission" date="2016-10" db="EMBL/GenBank/DDBJ databases">
        <title>Comparative genome analysis of multiple Pseudomonas spp. focuses on biocontrol and plant growth promoting traits.</title>
        <authorList>
            <person name="Tao X.-Y."/>
            <person name="Taylor C.G."/>
        </authorList>
    </citation>
    <scope>NUCLEOTIDE SEQUENCE [LARGE SCALE GENOMIC DNA]</scope>
    <source>
        <strain evidence="2 3">39A2</strain>
    </source>
</reference>
<dbReference type="EMBL" id="MOBP01000012">
    <property type="protein sequence ID" value="RON51818.1"/>
    <property type="molecule type" value="Genomic_DNA"/>
</dbReference>
<organism evidence="2 3">
    <name type="scientific">Pseudomonas frederiksbergensis</name>
    <dbReference type="NCBI Taxonomy" id="104087"/>
    <lineage>
        <taxon>Bacteria</taxon>
        <taxon>Pseudomonadati</taxon>
        <taxon>Pseudomonadota</taxon>
        <taxon>Gammaproteobacteria</taxon>
        <taxon>Pseudomonadales</taxon>
        <taxon>Pseudomonadaceae</taxon>
        <taxon>Pseudomonas</taxon>
    </lineage>
</organism>
<evidence type="ECO:0000313" key="2">
    <source>
        <dbReference type="EMBL" id="RON51818.1"/>
    </source>
</evidence>
<evidence type="ECO:0000259" key="1">
    <source>
        <dbReference type="Pfam" id="PF01402"/>
    </source>
</evidence>
<dbReference type="Pfam" id="PF01402">
    <property type="entry name" value="RHH_1"/>
    <property type="match status" value="1"/>
</dbReference>
<dbReference type="InterPro" id="IPR002145">
    <property type="entry name" value="CopG"/>
</dbReference>
<dbReference type="AlphaFoldDB" id="A0A423KG98"/>
<comment type="caution">
    <text evidence="2">The sequence shown here is derived from an EMBL/GenBank/DDBJ whole genome shotgun (WGS) entry which is preliminary data.</text>
</comment>
<dbReference type="CDD" id="cd21631">
    <property type="entry name" value="RHH_CopG_NikR-like"/>
    <property type="match status" value="1"/>
</dbReference>
<gene>
    <name evidence="2" type="ORF">BK665_18310</name>
</gene>
<protein>
    <recommendedName>
        <fullName evidence="1">Ribbon-helix-helix protein CopG domain-containing protein</fullName>
    </recommendedName>
</protein>
<sequence length="73" mass="8054">MPSLTLNLSEEIDDALNDIAKRNGITKAEAIRRAFALLVIADREKQKKGGFSLGIVRERDDHTLEAIGRVVGH</sequence>
<dbReference type="GO" id="GO:0006355">
    <property type="term" value="P:regulation of DNA-templated transcription"/>
    <property type="evidence" value="ECO:0007669"/>
    <property type="project" value="InterPro"/>
</dbReference>
<accession>A0A423KG98</accession>
<dbReference type="Proteomes" id="UP000283627">
    <property type="component" value="Unassembled WGS sequence"/>
</dbReference>
<evidence type="ECO:0000313" key="3">
    <source>
        <dbReference type="Proteomes" id="UP000283627"/>
    </source>
</evidence>